<evidence type="ECO:0000256" key="5">
    <source>
        <dbReference type="ARBA" id="ARBA00022741"/>
    </source>
</evidence>
<feature type="region of interest" description="Disordered" evidence="9">
    <location>
        <begin position="374"/>
        <end position="393"/>
    </location>
</feature>
<dbReference type="GO" id="GO:0005524">
    <property type="term" value="F:ATP binding"/>
    <property type="evidence" value="ECO:0007669"/>
    <property type="project" value="UniProtKB-KW"/>
</dbReference>
<comment type="caution">
    <text evidence="11">The sequence shown here is derived from an EMBL/GenBank/DDBJ whole genome shotgun (WGS) entry which is preliminary data.</text>
</comment>
<dbReference type="CDD" id="cd00075">
    <property type="entry name" value="HATPase"/>
    <property type="match status" value="1"/>
</dbReference>
<evidence type="ECO:0000256" key="9">
    <source>
        <dbReference type="SAM" id="MobiDB-lite"/>
    </source>
</evidence>
<dbReference type="SUPFAM" id="SSF47384">
    <property type="entry name" value="Homodimeric domain of signal transducing histidine kinase"/>
    <property type="match status" value="1"/>
</dbReference>
<dbReference type="AlphaFoldDB" id="A0A199P221"/>
<dbReference type="GO" id="GO:0007234">
    <property type="term" value="P:osmosensory signaling via phosphorelay pathway"/>
    <property type="evidence" value="ECO:0007669"/>
    <property type="project" value="TreeGrafter"/>
</dbReference>
<dbReference type="Gene3D" id="3.30.565.10">
    <property type="entry name" value="Histidine kinase-like ATPase, C-terminal domain"/>
    <property type="match status" value="1"/>
</dbReference>
<protein>
    <recommendedName>
        <fullName evidence="2">histidine kinase</fullName>
        <ecNumber evidence="2">2.7.13.3</ecNumber>
    </recommendedName>
</protein>
<dbReference type="Gene3D" id="1.10.287.130">
    <property type="match status" value="1"/>
</dbReference>
<accession>A0A199P221</accession>
<dbReference type="PRINTS" id="PR00344">
    <property type="entry name" value="BCTRLSENSOR"/>
</dbReference>
<evidence type="ECO:0000259" key="10">
    <source>
        <dbReference type="PROSITE" id="PS50109"/>
    </source>
</evidence>
<dbReference type="InterPro" id="IPR050351">
    <property type="entry name" value="BphY/WalK/GraS-like"/>
</dbReference>
<evidence type="ECO:0000256" key="8">
    <source>
        <dbReference type="ARBA" id="ARBA00023012"/>
    </source>
</evidence>
<evidence type="ECO:0000313" key="11">
    <source>
        <dbReference type="EMBL" id="OAX55080.1"/>
    </source>
</evidence>
<dbReference type="CDD" id="cd00082">
    <property type="entry name" value="HisKA"/>
    <property type="match status" value="1"/>
</dbReference>
<keyword evidence="3" id="KW-0597">Phosphoprotein</keyword>
<organism evidence="11 12">
    <name type="scientific">Xanthomonas graminis pv. poae</name>
    <dbReference type="NCBI Taxonomy" id="227946"/>
    <lineage>
        <taxon>Bacteria</taxon>
        <taxon>Pseudomonadati</taxon>
        <taxon>Pseudomonadota</taxon>
        <taxon>Gammaproteobacteria</taxon>
        <taxon>Lysobacterales</taxon>
        <taxon>Lysobacteraceae</taxon>
        <taxon>Xanthomonas</taxon>
        <taxon>Xanthomonas translucens group</taxon>
        <taxon>Xanthomonas graminis</taxon>
    </lineage>
</organism>
<dbReference type="SMART" id="SM00387">
    <property type="entry name" value="HATPase_c"/>
    <property type="match status" value="1"/>
</dbReference>
<dbReference type="InterPro" id="IPR036890">
    <property type="entry name" value="HATPase_C_sf"/>
</dbReference>
<evidence type="ECO:0000256" key="6">
    <source>
        <dbReference type="ARBA" id="ARBA00022777"/>
    </source>
</evidence>
<proteinExistence type="predicted"/>
<dbReference type="InterPro" id="IPR005467">
    <property type="entry name" value="His_kinase_dom"/>
</dbReference>
<dbReference type="InterPro" id="IPR003594">
    <property type="entry name" value="HATPase_dom"/>
</dbReference>
<dbReference type="InterPro" id="IPR004358">
    <property type="entry name" value="Sig_transdc_His_kin-like_C"/>
</dbReference>
<evidence type="ECO:0000256" key="1">
    <source>
        <dbReference type="ARBA" id="ARBA00000085"/>
    </source>
</evidence>
<dbReference type="GO" id="GO:0000155">
    <property type="term" value="F:phosphorelay sensor kinase activity"/>
    <property type="evidence" value="ECO:0007669"/>
    <property type="project" value="InterPro"/>
</dbReference>
<evidence type="ECO:0000256" key="2">
    <source>
        <dbReference type="ARBA" id="ARBA00012438"/>
    </source>
</evidence>
<dbReference type="EC" id="2.7.13.3" evidence="2"/>
<dbReference type="GO" id="GO:0030295">
    <property type="term" value="F:protein kinase activator activity"/>
    <property type="evidence" value="ECO:0007669"/>
    <property type="project" value="TreeGrafter"/>
</dbReference>
<gene>
    <name evidence="11" type="ORF">A6R73_17935</name>
</gene>
<dbReference type="GO" id="GO:0000156">
    <property type="term" value="F:phosphorelay response regulator activity"/>
    <property type="evidence" value="ECO:0007669"/>
    <property type="project" value="TreeGrafter"/>
</dbReference>
<dbReference type="EMBL" id="LWSU01000216">
    <property type="protein sequence ID" value="OAX55080.1"/>
    <property type="molecule type" value="Genomic_DNA"/>
</dbReference>
<dbReference type="SMART" id="SM00388">
    <property type="entry name" value="HisKA"/>
    <property type="match status" value="1"/>
</dbReference>
<dbReference type="PANTHER" id="PTHR42878:SF7">
    <property type="entry name" value="SENSOR HISTIDINE KINASE GLRK"/>
    <property type="match status" value="1"/>
</dbReference>
<dbReference type="InterPro" id="IPR036097">
    <property type="entry name" value="HisK_dim/P_sf"/>
</dbReference>
<dbReference type="PANTHER" id="PTHR42878">
    <property type="entry name" value="TWO-COMPONENT HISTIDINE KINASE"/>
    <property type="match status" value="1"/>
</dbReference>
<dbReference type="Pfam" id="PF02518">
    <property type="entry name" value="HATPase_c"/>
    <property type="match status" value="1"/>
</dbReference>
<keyword evidence="6 11" id="KW-0418">Kinase</keyword>
<keyword evidence="4" id="KW-0808">Transferase</keyword>
<evidence type="ECO:0000256" key="3">
    <source>
        <dbReference type="ARBA" id="ARBA00022553"/>
    </source>
</evidence>
<reference evidence="11 12" key="1">
    <citation type="submission" date="2016-04" db="EMBL/GenBank/DDBJ databases">
        <title>Xanthomonas translucens phylogeny.</title>
        <authorList>
            <person name="Langlois P."/>
        </authorList>
    </citation>
    <scope>NUCLEOTIDE SEQUENCE [LARGE SCALE GENOMIC DNA]</scope>
    <source>
        <strain evidence="11 12">B99</strain>
    </source>
</reference>
<dbReference type="InterPro" id="IPR003661">
    <property type="entry name" value="HisK_dim/P_dom"/>
</dbReference>
<comment type="catalytic activity">
    <reaction evidence="1">
        <text>ATP + protein L-histidine = ADP + protein N-phospho-L-histidine.</text>
        <dbReference type="EC" id="2.7.13.3"/>
    </reaction>
</comment>
<keyword evidence="5" id="KW-0547">Nucleotide-binding</keyword>
<sequence>MKLADFIEANIGPLCDDWIAFARSRGAEGEAMSTFQLRDHAAQLLAEIVADMRAPMSATELRLRSLDAGSEQFETDGAASLHARQRVKHGFGMMQLVSEFRALRASVMRLWSRSEHTPGVQDVPDMSRFNEALDQILADSVRAFMESVEQTQHLFMGILGHDLRGPLSAVMSCAELMLGQGEQQAQQARVLLRSAMQMKAILDDLMDFTGDNLGVSIPVRPEAASLEALAQDVVDEMATIYPKRAMQVITVGDLHGSWDAMRLRRVIANLLSNALKYGSRDQQITIALNGLAADEVGLSVHNLGPPIPETMLASVFEPLTTTAHADVTPQIAGANLGLGLYIVDRIVGAHGGRIEVSSSQQEGTRFLATLPRHAPASDWARSDRPAAALPPQS</sequence>
<feature type="domain" description="Histidine kinase" evidence="10">
    <location>
        <begin position="158"/>
        <end position="374"/>
    </location>
</feature>
<dbReference type="PROSITE" id="PS50109">
    <property type="entry name" value="HIS_KIN"/>
    <property type="match status" value="1"/>
</dbReference>
<dbReference type="RefSeq" id="WP_064539738.1">
    <property type="nucleotide sequence ID" value="NZ_LWSU01000216.1"/>
</dbReference>
<dbReference type="Pfam" id="PF00512">
    <property type="entry name" value="HisKA"/>
    <property type="match status" value="1"/>
</dbReference>
<keyword evidence="8" id="KW-0902">Two-component regulatory system</keyword>
<evidence type="ECO:0000256" key="7">
    <source>
        <dbReference type="ARBA" id="ARBA00022840"/>
    </source>
</evidence>
<evidence type="ECO:0000313" key="12">
    <source>
        <dbReference type="Proteomes" id="UP000093858"/>
    </source>
</evidence>
<name>A0A199P221_9XANT</name>
<keyword evidence="7" id="KW-0067">ATP-binding</keyword>
<dbReference type="SUPFAM" id="SSF55874">
    <property type="entry name" value="ATPase domain of HSP90 chaperone/DNA topoisomerase II/histidine kinase"/>
    <property type="match status" value="1"/>
</dbReference>
<dbReference type="Proteomes" id="UP000093858">
    <property type="component" value="Unassembled WGS sequence"/>
</dbReference>
<evidence type="ECO:0000256" key="4">
    <source>
        <dbReference type="ARBA" id="ARBA00022679"/>
    </source>
</evidence>